<dbReference type="AlphaFoldDB" id="A0A6J4VUZ9"/>
<dbReference type="EC" id="6.3.4.19" evidence="7"/>
<dbReference type="Pfam" id="PF09179">
    <property type="entry name" value="TilS"/>
    <property type="match status" value="1"/>
</dbReference>
<evidence type="ECO:0000259" key="9">
    <source>
        <dbReference type="Pfam" id="PF09179"/>
    </source>
</evidence>
<evidence type="ECO:0000256" key="4">
    <source>
        <dbReference type="ARBA" id="ARBA00022741"/>
    </source>
</evidence>
<dbReference type="GO" id="GO:0006400">
    <property type="term" value="P:tRNA modification"/>
    <property type="evidence" value="ECO:0007669"/>
    <property type="project" value="UniProtKB-UniRule"/>
</dbReference>
<dbReference type="HAMAP" id="MF_01161">
    <property type="entry name" value="tRNA_Ile_lys_synt"/>
    <property type="match status" value="1"/>
</dbReference>
<name>A0A6J4VUZ9_9CYAN</name>
<dbReference type="InterPro" id="IPR012094">
    <property type="entry name" value="tRNA_Ile_lys_synt"/>
</dbReference>
<dbReference type="GO" id="GO:0005737">
    <property type="term" value="C:cytoplasm"/>
    <property type="evidence" value="ECO:0007669"/>
    <property type="project" value="UniProtKB-SubCell"/>
</dbReference>
<dbReference type="SUPFAM" id="SSF82829">
    <property type="entry name" value="MesJ substrate recognition domain-like"/>
    <property type="match status" value="1"/>
</dbReference>
<keyword evidence="2 7" id="KW-0436">Ligase</keyword>
<keyword evidence="1 7" id="KW-0963">Cytoplasm</keyword>
<dbReference type="SUPFAM" id="SSF52402">
    <property type="entry name" value="Adenine nucleotide alpha hydrolases-like"/>
    <property type="match status" value="1"/>
</dbReference>
<gene>
    <name evidence="7" type="primary">tilS</name>
    <name evidence="10" type="ORF">AVDCRST_MAG81-5161</name>
</gene>
<dbReference type="GO" id="GO:0005524">
    <property type="term" value="F:ATP binding"/>
    <property type="evidence" value="ECO:0007669"/>
    <property type="project" value="UniProtKB-UniRule"/>
</dbReference>
<reference evidence="10" key="1">
    <citation type="submission" date="2020-02" db="EMBL/GenBank/DDBJ databases">
        <authorList>
            <person name="Meier V. D."/>
        </authorList>
    </citation>
    <scope>NUCLEOTIDE SEQUENCE</scope>
    <source>
        <strain evidence="10">AVDCRST_MAG81</strain>
    </source>
</reference>
<feature type="binding site" evidence="7">
    <location>
        <begin position="39"/>
        <end position="44"/>
    </location>
    <ligand>
        <name>ATP</name>
        <dbReference type="ChEBI" id="CHEBI:30616"/>
    </ligand>
</feature>
<accession>A0A6J4VUZ9</accession>
<dbReference type="Gene3D" id="1.20.59.20">
    <property type="match status" value="1"/>
</dbReference>
<keyword evidence="4 7" id="KW-0547">Nucleotide-binding</keyword>
<keyword evidence="5 7" id="KW-0067">ATP-binding</keyword>
<dbReference type="InterPro" id="IPR015262">
    <property type="entry name" value="tRNA_Ile_lys_synt_subst-bd"/>
</dbReference>
<dbReference type="Gene3D" id="3.40.50.620">
    <property type="entry name" value="HUPs"/>
    <property type="match status" value="1"/>
</dbReference>
<evidence type="ECO:0000256" key="2">
    <source>
        <dbReference type="ARBA" id="ARBA00022598"/>
    </source>
</evidence>
<evidence type="ECO:0000256" key="7">
    <source>
        <dbReference type="HAMAP-Rule" id="MF_01161"/>
    </source>
</evidence>
<feature type="domain" description="tRNA(Ile)-lysidine synthase substrate-binding" evidence="9">
    <location>
        <begin position="268"/>
        <end position="314"/>
    </location>
</feature>
<dbReference type="InterPro" id="IPR012795">
    <property type="entry name" value="tRNA_Ile_lys_synt_N"/>
</dbReference>
<keyword evidence="3 7" id="KW-0819">tRNA processing</keyword>
<dbReference type="NCBIfam" id="TIGR02432">
    <property type="entry name" value="lysidine_TilS_N"/>
    <property type="match status" value="1"/>
</dbReference>
<comment type="similarity">
    <text evidence="7">Belongs to the tRNA(Ile)-lysidine synthase family.</text>
</comment>
<dbReference type="GO" id="GO:0032267">
    <property type="term" value="F:tRNA(Ile)-lysidine synthase activity"/>
    <property type="evidence" value="ECO:0007669"/>
    <property type="project" value="UniProtKB-EC"/>
</dbReference>
<evidence type="ECO:0000256" key="3">
    <source>
        <dbReference type="ARBA" id="ARBA00022694"/>
    </source>
</evidence>
<protein>
    <recommendedName>
        <fullName evidence="7">tRNA(Ile)-lysidine synthase</fullName>
        <ecNumber evidence="7">6.3.4.19</ecNumber>
    </recommendedName>
    <alternativeName>
        <fullName evidence="7">tRNA(Ile)-2-lysyl-cytidine synthase</fullName>
    </alternativeName>
    <alternativeName>
        <fullName evidence="7">tRNA(Ile)-lysidine synthetase</fullName>
    </alternativeName>
</protein>
<comment type="catalytic activity">
    <reaction evidence="6 7">
        <text>cytidine(34) in tRNA(Ile2) + L-lysine + ATP = lysidine(34) in tRNA(Ile2) + AMP + diphosphate + H(+)</text>
        <dbReference type="Rhea" id="RHEA:43744"/>
        <dbReference type="Rhea" id="RHEA-COMP:10625"/>
        <dbReference type="Rhea" id="RHEA-COMP:10670"/>
        <dbReference type="ChEBI" id="CHEBI:15378"/>
        <dbReference type="ChEBI" id="CHEBI:30616"/>
        <dbReference type="ChEBI" id="CHEBI:32551"/>
        <dbReference type="ChEBI" id="CHEBI:33019"/>
        <dbReference type="ChEBI" id="CHEBI:82748"/>
        <dbReference type="ChEBI" id="CHEBI:83665"/>
        <dbReference type="ChEBI" id="CHEBI:456215"/>
        <dbReference type="EC" id="6.3.4.19"/>
    </reaction>
</comment>
<proteinExistence type="inferred from homology"/>
<feature type="domain" description="tRNA(Ile)-lysidine/2-thiocytidine synthase N-terminal" evidence="8">
    <location>
        <begin position="34"/>
        <end position="211"/>
    </location>
</feature>
<dbReference type="CDD" id="cd01992">
    <property type="entry name" value="TilS_N"/>
    <property type="match status" value="1"/>
</dbReference>
<organism evidence="10">
    <name type="scientific">uncultured Synechococcales cyanobacterium</name>
    <dbReference type="NCBI Taxonomy" id="1936017"/>
    <lineage>
        <taxon>Bacteria</taxon>
        <taxon>Bacillati</taxon>
        <taxon>Cyanobacteriota</taxon>
        <taxon>Cyanophyceae</taxon>
        <taxon>Synechococcales</taxon>
        <taxon>environmental samples</taxon>
    </lineage>
</organism>
<comment type="domain">
    <text evidence="7">The N-terminal region contains the highly conserved SGGXDS motif, predicted to be a P-loop motif involved in ATP binding.</text>
</comment>
<dbReference type="Pfam" id="PF01171">
    <property type="entry name" value="ATP_bind_3"/>
    <property type="match status" value="1"/>
</dbReference>
<sequence>MESLPSTRPIWTALHASLHRTLRQRQLLEKSQRLLIAVSGGQDSLGLLKLLLDLQPKWGWELAIAHCDHRWRPDSAANAAHVEHLAQAWQLPFYSQVAVEVPRAEAEAREWRYGVLAEIAESNHYRYVVTGHTASDRAETLLYNLCRGSGTDGLQALAWQRSLGTQTQLVRPLLGITRAEIKLFCQTFHLPIWEDATNQDLKYARNRIRREVLPYLQAHFNPQVEQALAQTAEVLRAEVDYLENAAAVLLQEARLPSESSQVGFLRLNRHTLRQAPLALQRRVVRQFLQQTLLSMPSFEQIEAMTTLIQAANRTRSQPFAGGIIAEVADPWILLK</sequence>
<evidence type="ECO:0000256" key="5">
    <source>
        <dbReference type="ARBA" id="ARBA00022840"/>
    </source>
</evidence>
<dbReference type="InterPro" id="IPR011063">
    <property type="entry name" value="TilS/TtcA_N"/>
</dbReference>
<evidence type="ECO:0000313" key="10">
    <source>
        <dbReference type="EMBL" id="CAA9590163.1"/>
    </source>
</evidence>
<evidence type="ECO:0000259" key="8">
    <source>
        <dbReference type="Pfam" id="PF01171"/>
    </source>
</evidence>
<comment type="subcellular location">
    <subcellularLocation>
        <location evidence="7">Cytoplasm</location>
    </subcellularLocation>
</comment>
<evidence type="ECO:0000256" key="6">
    <source>
        <dbReference type="ARBA" id="ARBA00048539"/>
    </source>
</evidence>
<dbReference type="PANTHER" id="PTHR43033:SF1">
    <property type="entry name" value="TRNA(ILE)-LYSIDINE SYNTHASE-RELATED"/>
    <property type="match status" value="1"/>
</dbReference>
<comment type="function">
    <text evidence="7">Ligates lysine onto the cytidine present at position 34 of the AUA codon-specific tRNA(Ile) that contains the anticodon CAU, in an ATP-dependent manner. Cytidine is converted to lysidine, thus changing the amino acid specificity of the tRNA from methionine to isoleucine.</text>
</comment>
<dbReference type="InterPro" id="IPR014729">
    <property type="entry name" value="Rossmann-like_a/b/a_fold"/>
</dbReference>
<evidence type="ECO:0000256" key="1">
    <source>
        <dbReference type="ARBA" id="ARBA00022490"/>
    </source>
</evidence>
<dbReference type="PANTHER" id="PTHR43033">
    <property type="entry name" value="TRNA(ILE)-LYSIDINE SYNTHASE-RELATED"/>
    <property type="match status" value="1"/>
</dbReference>
<dbReference type="EMBL" id="CADCWO010000257">
    <property type="protein sequence ID" value="CAA9590163.1"/>
    <property type="molecule type" value="Genomic_DNA"/>
</dbReference>